<keyword evidence="14" id="KW-1003">Cell membrane</keyword>
<evidence type="ECO:0000256" key="15">
    <source>
        <dbReference type="RuleBase" id="RU003848"/>
    </source>
</evidence>
<dbReference type="InterPro" id="IPR028987">
    <property type="entry name" value="ATP_synth_B-like_membr_sf"/>
</dbReference>
<evidence type="ECO:0000256" key="7">
    <source>
        <dbReference type="ARBA" id="ARBA00023065"/>
    </source>
</evidence>
<dbReference type="PANTHER" id="PTHR33445:SF2">
    <property type="entry name" value="ATP SYNTHASE SUBUNIT B', CHLOROPLASTIC"/>
    <property type="match status" value="1"/>
</dbReference>
<dbReference type="GO" id="GO:0046933">
    <property type="term" value="F:proton-transporting ATP synthase activity, rotational mechanism"/>
    <property type="evidence" value="ECO:0007669"/>
    <property type="project" value="UniProtKB-UniRule"/>
</dbReference>
<feature type="coiled-coil region" evidence="16">
    <location>
        <begin position="58"/>
        <end position="88"/>
    </location>
</feature>
<dbReference type="Pfam" id="PF00430">
    <property type="entry name" value="ATP-synt_B"/>
    <property type="match status" value="1"/>
</dbReference>
<evidence type="ECO:0000256" key="3">
    <source>
        <dbReference type="ARBA" id="ARBA00022547"/>
    </source>
</evidence>
<evidence type="ECO:0000256" key="16">
    <source>
        <dbReference type="SAM" id="Coils"/>
    </source>
</evidence>
<dbReference type="HAMAP" id="MF_01398">
    <property type="entry name" value="ATP_synth_b_bprime"/>
    <property type="match status" value="1"/>
</dbReference>
<comment type="subcellular location">
    <subcellularLocation>
        <location evidence="14">Cell membrane</location>
        <topology evidence="14">Single-pass membrane protein</topology>
    </subcellularLocation>
    <subcellularLocation>
        <location evidence="13">Endomembrane system</location>
        <topology evidence="13">Single-pass membrane protein</topology>
    </subcellularLocation>
</comment>
<evidence type="ECO:0000256" key="10">
    <source>
        <dbReference type="ARBA" id="ARBA00025198"/>
    </source>
</evidence>
<comment type="function">
    <text evidence="10 14">F(1)F(0) ATP synthase produces ATP from ADP in the presence of a proton or sodium gradient. F-type ATPases consist of two structural domains, F(1) containing the extramembraneous catalytic core and F(0) containing the membrane proton channel, linked together by a central stalk and a peripheral stalk. During catalysis, ATP synthesis in the catalytic domain of F(1) is coupled via a rotary mechanism of the central stalk subunits to proton translocation.</text>
</comment>
<evidence type="ECO:0000256" key="5">
    <source>
        <dbReference type="ARBA" id="ARBA00022781"/>
    </source>
</evidence>
<evidence type="ECO:0000256" key="6">
    <source>
        <dbReference type="ARBA" id="ARBA00022989"/>
    </source>
</evidence>
<organism evidence="17 18">
    <name type="scientific">Synoicihabitans lomoniglobus</name>
    <dbReference type="NCBI Taxonomy" id="2909285"/>
    <lineage>
        <taxon>Bacteria</taxon>
        <taxon>Pseudomonadati</taxon>
        <taxon>Verrucomicrobiota</taxon>
        <taxon>Opitutia</taxon>
        <taxon>Opitutales</taxon>
        <taxon>Opitutaceae</taxon>
        <taxon>Synoicihabitans</taxon>
    </lineage>
</organism>
<gene>
    <name evidence="14 17" type="primary">atpF</name>
    <name evidence="17" type="ORF">PXH66_19475</name>
</gene>
<evidence type="ECO:0000256" key="11">
    <source>
        <dbReference type="ARBA" id="ARBA00025614"/>
    </source>
</evidence>
<evidence type="ECO:0000256" key="14">
    <source>
        <dbReference type="HAMAP-Rule" id="MF_01398"/>
    </source>
</evidence>
<keyword evidence="6 14" id="KW-1133">Transmembrane helix</keyword>
<evidence type="ECO:0000256" key="9">
    <source>
        <dbReference type="ARBA" id="ARBA00023310"/>
    </source>
</evidence>
<evidence type="ECO:0000313" key="18">
    <source>
        <dbReference type="Proteomes" id="UP001218638"/>
    </source>
</evidence>
<sequence>MNLIFAAADAAGKLHDIQSTFGIEGKYLLMQVISFSILAFVLYRFFFKPVLATVDERNAEIATSLANAEAMKAKLEAATAESADIIKQAQGEAGKIIDQARVSAKEFMERQTQEATVKAQDIIAKAQHSTELEHRKMVAEARSEIARLVVSTTRQVLAKELSDADRQRFNEAAAKELTLA</sequence>
<dbReference type="CDD" id="cd06503">
    <property type="entry name" value="ATP-synt_Fo_b"/>
    <property type="match status" value="1"/>
</dbReference>
<dbReference type="RefSeq" id="WP_330930841.1">
    <property type="nucleotide sequence ID" value="NZ_CP119075.1"/>
</dbReference>
<keyword evidence="9 14" id="KW-0066">ATP synthesis</keyword>
<dbReference type="GO" id="GO:0046961">
    <property type="term" value="F:proton-transporting ATPase activity, rotational mechanism"/>
    <property type="evidence" value="ECO:0007669"/>
    <property type="project" value="TreeGrafter"/>
</dbReference>
<evidence type="ECO:0000256" key="8">
    <source>
        <dbReference type="ARBA" id="ARBA00023136"/>
    </source>
</evidence>
<keyword evidence="7 14" id="KW-0406">Ion transport</keyword>
<keyword evidence="3 14" id="KW-0138">CF(0)</keyword>
<dbReference type="NCBIfam" id="TIGR01144">
    <property type="entry name" value="ATP_synt_b"/>
    <property type="match status" value="1"/>
</dbReference>
<dbReference type="PANTHER" id="PTHR33445">
    <property type="entry name" value="ATP SYNTHASE SUBUNIT B', CHLOROPLASTIC"/>
    <property type="match status" value="1"/>
</dbReference>
<proteinExistence type="inferred from homology"/>
<comment type="subunit">
    <text evidence="14">F-type ATPases have 2 components, F(1) - the catalytic core - and F(0) - the membrane proton channel. F(1) has five subunits: alpha(3), beta(3), gamma(1), delta(1), epsilon(1). F(0) has three main subunits: a(1), b(2) and c(10-14). The alpha and beta chains form an alternating ring which encloses part of the gamma chain. F(1) is attached to F(0) by a central stalk formed by the gamma and epsilon chains, while a peripheral stalk is formed by the delta and b chains.</text>
</comment>
<comment type="function">
    <text evidence="11">Component of the F(0) channel, it forms part of the peripheral stalk, linking F(1) to F(0). The b'-subunit is a diverged and duplicated form of b found in plants and photosynthetic bacteria.</text>
</comment>
<keyword evidence="16" id="KW-0175">Coiled coil</keyword>
<keyword evidence="18" id="KW-1185">Reference proteome</keyword>
<dbReference type="SUPFAM" id="SSF81573">
    <property type="entry name" value="F1F0 ATP synthase subunit B, membrane domain"/>
    <property type="match status" value="1"/>
</dbReference>
<accession>A0AAE9ZUV3</accession>
<dbReference type="GO" id="GO:0012505">
    <property type="term" value="C:endomembrane system"/>
    <property type="evidence" value="ECO:0007669"/>
    <property type="project" value="UniProtKB-SubCell"/>
</dbReference>
<evidence type="ECO:0000313" key="17">
    <source>
        <dbReference type="EMBL" id="WED64527.1"/>
    </source>
</evidence>
<dbReference type="KEGG" id="slom:PXH66_19475"/>
<name>A0AAE9ZUV3_9BACT</name>
<comment type="subunit">
    <text evidence="12">F-type ATPases have 2 components, F(1) - the catalytic core - and F(0) - the membrane proton channel. F(1) has five subunits: alpha(3), beta(3), gamma(1), delta(1), epsilon(1). F(0) has four main subunits: a(1), b(2) and c(10-14). The alpha and beta chains form an alternating ring which encloses part of the gamma chain. F(1) is attached to F(0) by a central stalk formed by the gamma and epsilon chains, while a peripheral stalk is formed by the delta and b chains.</text>
</comment>
<feature type="transmembrane region" description="Helical" evidence="14">
    <location>
        <begin position="28"/>
        <end position="47"/>
    </location>
</feature>
<dbReference type="AlphaFoldDB" id="A0AAE9ZUV3"/>
<dbReference type="EMBL" id="CP119075">
    <property type="protein sequence ID" value="WED64527.1"/>
    <property type="molecule type" value="Genomic_DNA"/>
</dbReference>
<keyword evidence="2 14" id="KW-0813">Transport</keyword>
<dbReference type="InterPro" id="IPR005864">
    <property type="entry name" value="ATP_synth_F0_bsu_bac"/>
</dbReference>
<keyword evidence="8 14" id="KW-0472">Membrane</keyword>
<evidence type="ECO:0000256" key="1">
    <source>
        <dbReference type="ARBA" id="ARBA00005513"/>
    </source>
</evidence>
<reference evidence="17" key="1">
    <citation type="submission" date="2023-03" db="EMBL/GenBank/DDBJ databases">
        <title>Lomoglobus Profundus gen. nov., sp. nov., a novel member of the phylum Verrucomicrobia, isolated from deep-marine sediment of South China Sea.</title>
        <authorList>
            <person name="Ahmad T."/>
            <person name="Ishaq S.E."/>
            <person name="Wang F."/>
        </authorList>
    </citation>
    <scope>NUCLEOTIDE SEQUENCE</scope>
    <source>
        <strain evidence="17">LMO-M01</strain>
    </source>
</reference>
<dbReference type="GO" id="GO:0045259">
    <property type="term" value="C:proton-transporting ATP synthase complex"/>
    <property type="evidence" value="ECO:0007669"/>
    <property type="project" value="UniProtKB-KW"/>
</dbReference>
<evidence type="ECO:0000256" key="12">
    <source>
        <dbReference type="ARBA" id="ARBA00026054"/>
    </source>
</evidence>
<dbReference type="InterPro" id="IPR050059">
    <property type="entry name" value="ATP_synthase_B_chain"/>
</dbReference>
<dbReference type="InterPro" id="IPR002146">
    <property type="entry name" value="ATP_synth_b/b'su_bac/chlpt"/>
</dbReference>
<dbReference type="Gene3D" id="6.10.250.1580">
    <property type="match status" value="1"/>
</dbReference>
<keyword evidence="4 14" id="KW-0812">Transmembrane</keyword>
<comment type="similarity">
    <text evidence="1 14 15">Belongs to the ATPase B chain family.</text>
</comment>
<keyword evidence="5 14" id="KW-0375">Hydrogen ion transport</keyword>
<evidence type="ECO:0000256" key="4">
    <source>
        <dbReference type="ARBA" id="ARBA00022692"/>
    </source>
</evidence>
<dbReference type="GO" id="GO:0005886">
    <property type="term" value="C:plasma membrane"/>
    <property type="evidence" value="ECO:0007669"/>
    <property type="project" value="UniProtKB-SubCell"/>
</dbReference>
<dbReference type="Proteomes" id="UP001218638">
    <property type="component" value="Chromosome"/>
</dbReference>
<evidence type="ECO:0000256" key="2">
    <source>
        <dbReference type="ARBA" id="ARBA00022448"/>
    </source>
</evidence>
<protein>
    <recommendedName>
        <fullName evidence="14">ATP synthase subunit b</fullName>
    </recommendedName>
    <alternativeName>
        <fullName evidence="14">ATP synthase F(0) sector subunit b</fullName>
    </alternativeName>
    <alternativeName>
        <fullName evidence="14">ATPase subunit I</fullName>
    </alternativeName>
    <alternativeName>
        <fullName evidence="14">F-type ATPase subunit b</fullName>
        <shortName evidence="14">F-ATPase subunit b</shortName>
    </alternativeName>
</protein>
<evidence type="ECO:0000256" key="13">
    <source>
        <dbReference type="ARBA" id="ARBA00037847"/>
    </source>
</evidence>